<reference evidence="2 3" key="1">
    <citation type="submission" date="2019-08" db="EMBL/GenBank/DDBJ databases">
        <title>Genome of Psychroserpens burtonensis ACAM 167.</title>
        <authorList>
            <person name="Bowman J.P."/>
        </authorList>
    </citation>
    <scope>NUCLEOTIDE SEQUENCE [LARGE SCALE GENOMIC DNA]</scope>
    <source>
        <strain evidence="2 3">ACAM 167</strain>
    </source>
</reference>
<accession>A0A5C7B2S4</accession>
<comment type="caution">
    <text evidence="2">The sequence shown here is derived from an EMBL/GenBank/DDBJ whole genome shotgun (WGS) entry which is preliminary data.</text>
</comment>
<dbReference type="Proteomes" id="UP000321938">
    <property type="component" value="Unassembled WGS sequence"/>
</dbReference>
<evidence type="ECO:0000313" key="3">
    <source>
        <dbReference type="Proteomes" id="UP000321938"/>
    </source>
</evidence>
<organism evidence="2 3">
    <name type="scientific">Psychroserpens burtonensis</name>
    <dbReference type="NCBI Taxonomy" id="49278"/>
    <lineage>
        <taxon>Bacteria</taxon>
        <taxon>Pseudomonadati</taxon>
        <taxon>Bacteroidota</taxon>
        <taxon>Flavobacteriia</taxon>
        <taxon>Flavobacteriales</taxon>
        <taxon>Flavobacteriaceae</taxon>
        <taxon>Psychroserpens</taxon>
    </lineage>
</organism>
<proteinExistence type="predicted"/>
<gene>
    <name evidence="2" type="ORF">ES692_16095</name>
</gene>
<feature type="chain" id="PRO_5022872455" evidence="1">
    <location>
        <begin position="33"/>
        <end position="420"/>
    </location>
</feature>
<dbReference type="STRING" id="1123037.GCA_000425305_01521"/>
<dbReference type="RefSeq" id="WP_028871494.1">
    <property type="nucleotide sequence ID" value="NZ_VOSB01000029.1"/>
</dbReference>
<dbReference type="EMBL" id="VOSB01000029">
    <property type="protein sequence ID" value="TXE15559.1"/>
    <property type="molecule type" value="Genomic_DNA"/>
</dbReference>
<name>A0A5C7B2S4_9FLAO</name>
<keyword evidence="3" id="KW-1185">Reference proteome</keyword>
<evidence type="ECO:0000313" key="2">
    <source>
        <dbReference type="EMBL" id="TXE15559.1"/>
    </source>
</evidence>
<dbReference type="OrthoDB" id="921445at2"/>
<sequence length="420" mass="48925">MYFFKKKPISKHASIKNLSTLFILFFSLLATAQIQYEKGYIIDNSDNKTECLVRFLDWDNNPEKFEYKLTENGDIITGDVNSISKLEIYNKIIFVSKTVDIDINTSKSNELNKNPELELTKKRIFLHLLVQGKANLYFYNDANTRRFYYQMDSKEIILLEYKKYIRDDNRIAKNENYKGELWNNLKCSSLDLNSINKVKYKQADLIAILETFNSCKNELTYTFKREKRKDVYNLTLRPGINFSSLSLDNPGTNQTLIRDLDYDQEVSIRFGVQLEYMLPTKRRKWSVTLEPTYHYYKTEKNYSTIPNSESGQSVTATVDYSSIEIPIGIRHYSLLNTDSKLFISGSYVLDISLKTDIVFSESLKYKGDTGNNLAFGIGYVFKDKYSIEARLNTSRELLKNFDEASGDFKSFSLIFGYTIF</sequence>
<dbReference type="AlphaFoldDB" id="A0A5C7B2S4"/>
<protein>
    <submittedName>
        <fullName evidence="2">PorT family protein</fullName>
    </submittedName>
</protein>
<evidence type="ECO:0000256" key="1">
    <source>
        <dbReference type="SAM" id="SignalP"/>
    </source>
</evidence>
<feature type="signal peptide" evidence="1">
    <location>
        <begin position="1"/>
        <end position="32"/>
    </location>
</feature>
<keyword evidence="1" id="KW-0732">Signal</keyword>